<dbReference type="EnsemblPlants" id="AVESA.00010b.r2.4CG1262190.1">
    <property type="protein sequence ID" value="AVESA.00010b.r2.4CG1262190.1.CDS"/>
    <property type="gene ID" value="AVESA.00010b.r2.4CG1262190"/>
</dbReference>
<protein>
    <submittedName>
        <fullName evidence="1">Uncharacterized protein</fullName>
    </submittedName>
</protein>
<reference evidence="1" key="2">
    <citation type="submission" date="2025-09" db="UniProtKB">
        <authorList>
            <consortium name="EnsemblPlants"/>
        </authorList>
    </citation>
    <scope>IDENTIFICATION</scope>
</reference>
<keyword evidence="2" id="KW-1185">Reference proteome</keyword>
<evidence type="ECO:0000313" key="1">
    <source>
        <dbReference type="EnsemblPlants" id="AVESA.00010b.r2.4CG1262190.1.CDS"/>
    </source>
</evidence>
<proteinExistence type="predicted"/>
<reference evidence="1" key="1">
    <citation type="submission" date="2021-05" db="EMBL/GenBank/DDBJ databases">
        <authorList>
            <person name="Scholz U."/>
            <person name="Mascher M."/>
            <person name="Fiebig A."/>
        </authorList>
    </citation>
    <scope>NUCLEOTIDE SEQUENCE [LARGE SCALE GENOMIC DNA]</scope>
</reference>
<sequence length="1725" mass="192426">MEDLVGRAVKKAFPGFGVFSGVVESYDAHAGYFRVLYEDGDSEEVDGDEMASILVGAPMPPHPETPGDSAGRRPKKRRRGDEESPQPAALVNGLSNREVLATPAGRRGGAGNGVVMAETGDKKRKVDPGPESSRPVRRSARQAKAAALAAEMEAAASVAAAAEAAEASAADSVSPVPVAATPQQSTRKRQRANGSGRYRSVARDLEDAAADRLPPKPELPPSSQGLDLEGLPVLDVFQVYSCLRSFSKQLFLSPFALDTFVSALRCMHVNPLIDWVHFALLRSLKSHLEDLAQEGDPPAIHCIRNLNWELLDLATWPIYLAEYLLTRGSELRYGLKLTDLKLLDTEYCRQPATVKLELLRSICDDVIEIEAIRSELGSRMSELDGNDDGYRGTGVRRKKRGSPVKALADSLQPPEGSDEVDDGNSDECYLCGIHGNLLCCDGCPSAFHSKCVGVVEDLLPEGEWYCPECSIQRNNGSRNMSKLVRGAEVLGMDPHGRLYFGTCGYLLVVDSCDADSPCHYYGQTDLHSLATALVHHSYNSIVNVISSFRDIATETSNINERYENSKECSTSENGTDCRKSSMKQPREHQQCMVKNDSSSQQLDSGKVCTSNSDEDASHHNEKPNGASQHNALIANKDSCKSQQDDDSLHVNGLSVENQNGASPQSEKSDCYLHSGPASYINYYSFGQIAALAAVELKHKLSENVEGKKHGQDAVSFWLKTICKKYVNIFALTDRKLSVELLKEKCGWCNSCQISGGIDCIFRVTDVKCMESPKPCAVGLLSEKYQGSHIVLATHNILSIEERLNGLLSGPWQNPQYSIYWRKAVLMASDVSSLKQPLLMLESSLRRVAFSGDWQKPADSVEVVGSAAHILVRSSNKSLGDAIARKPGKKPLNVELKVDSRDVGVYWWRGGTLSRQVFHWKRLPQSLACKCARQAGRKKIPTIVYPEGSQFARRLKYIAWRAAVEMAQNVSQLILQIKELELNIKWAEILRTLSSVSTKETQKIARLFKKVIIRRKRIEATNVEYLLDFGKRENIPPVVAKHGIKLEEPSSERNRYWLSESHVPLSLLKAYEAKGITRSLKKIDKDDLPKNMTDFRSKKPKRSVFDDLLEKAKKLPSRLCGQCYKTVIDREAVNCQYCEALFHRKHFNVPRGGAADTVYVCNKCLAEKISPVKSPQKKDVSKKSSPKKKQPRKSPRRKTQLVINLKKKAGRKNGKLGRSRKDPLTVSKNESVKMPDSPASNEPKSEPAKRISKRLYDKYMKGNSGRSKHSASCCKRKRTALHYSYWLDGLRLTHNEDDEQATSFRKARVVFPSEDSKISESSPVCRLCKKCYSGDAIYIACENCEDWFHGDIYSITMENVNKLAGFKCHACRLRAVPVCPYSQADTILKDQSDREDDIHMSVEDEDSNRPKDLCTSDGLKELHDHNIEGELHCHSIEKQVGNRIGLEVLEDCNDLKETGSHDHNNLNELNNHWGEKEPGSHSTEKQPDDCNWLKEPDSCNKMEELDSHNTEKGPHDHNNLNELDNHWGEKERVDYNFLSELGSDNNMKDLDNGDGPEELGTTEDSSNFATGKTQSLKDLDNKKCPKDLDNWNSTEELDYNNSLDKPNGHNSLKKPDSHNNMEELDNHNYQKELGSQNRLNDLDNHKNQKEFQSAQNGKFTAVTYTDGSLAEQFNTSLSCKESMIMTSENDSVKESIALQSKVSPEDTVLPTEHEMDLLVPPSFLTL</sequence>
<organism evidence="1 2">
    <name type="scientific">Avena sativa</name>
    <name type="common">Oat</name>
    <dbReference type="NCBI Taxonomy" id="4498"/>
    <lineage>
        <taxon>Eukaryota</taxon>
        <taxon>Viridiplantae</taxon>
        <taxon>Streptophyta</taxon>
        <taxon>Embryophyta</taxon>
        <taxon>Tracheophyta</taxon>
        <taxon>Spermatophyta</taxon>
        <taxon>Magnoliopsida</taxon>
        <taxon>Liliopsida</taxon>
        <taxon>Poales</taxon>
        <taxon>Poaceae</taxon>
        <taxon>BOP clade</taxon>
        <taxon>Pooideae</taxon>
        <taxon>Poodae</taxon>
        <taxon>Poeae</taxon>
        <taxon>Poeae Chloroplast Group 1 (Aveneae type)</taxon>
        <taxon>Aveninae</taxon>
        <taxon>Avena</taxon>
    </lineage>
</organism>
<evidence type="ECO:0000313" key="2">
    <source>
        <dbReference type="Proteomes" id="UP001732700"/>
    </source>
</evidence>
<name>A0ACD5WMX3_AVESA</name>
<accession>A0ACD5WMX3</accession>
<dbReference type="Proteomes" id="UP001732700">
    <property type="component" value="Chromosome 4C"/>
</dbReference>